<comment type="caution">
    <text evidence="2">The sequence shown here is derived from an EMBL/GenBank/DDBJ whole genome shotgun (WGS) entry which is preliminary data.</text>
</comment>
<feature type="non-terminal residue" evidence="2">
    <location>
        <position position="1"/>
    </location>
</feature>
<accession>A0A212FP21</accession>
<evidence type="ECO:0000256" key="1">
    <source>
        <dbReference type="SAM" id="MobiDB-lite"/>
    </source>
</evidence>
<dbReference type="InterPro" id="IPR020095">
    <property type="entry name" value="PsdUridine_synth_TruA_C"/>
</dbReference>
<gene>
    <name evidence="2" type="ORF">KGM_211709B</name>
</gene>
<sequence length="149" mass="17139">VHYERYDAKFKDSHESLTWDEEEDAVEKFKREKIFPNIVKGELESNSMGLWLEKMKNHSYEPSEDANDERVKDEEKDCGDDDGDDEIKDDDDDEVEVKDLGNKVEDASDAEVKDNGYEVKDNGDEVKDNGDEVKDKSDVSEIEAKKVNV</sequence>
<dbReference type="InParanoid" id="A0A212FP21"/>
<dbReference type="EMBL" id="AGBW02004004">
    <property type="protein sequence ID" value="OWR55475.1"/>
    <property type="molecule type" value="Genomic_DNA"/>
</dbReference>
<feature type="compositionally biased region" description="Basic and acidic residues" evidence="1">
    <location>
        <begin position="97"/>
        <end position="149"/>
    </location>
</feature>
<dbReference type="KEGG" id="dpl:KGM_211709B"/>
<keyword evidence="3" id="KW-1185">Reference proteome</keyword>
<dbReference type="GO" id="GO:0009982">
    <property type="term" value="F:pseudouridine synthase activity"/>
    <property type="evidence" value="ECO:0007669"/>
    <property type="project" value="InterPro"/>
</dbReference>
<protein>
    <submittedName>
        <fullName evidence="2">Pseudouridine synthase</fullName>
    </submittedName>
</protein>
<organism evidence="2 3">
    <name type="scientific">Danaus plexippus plexippus</name>
    <dbReference type="NCBI Taxonomy" id="278856"/>
    <lineage>
        <taxon>Eukaryota</taxon>
        <taxon>Metazoa</taxon>
        <taxon>Ecdysozoa</taxon>
        <taxon>Arthropoda</taxon>
        <taxon>Hexapoda</taxon>
        <taxon>Insecta</taxon>
        <taxon>Pterygota</taxon>
        <taxon>Neoptera</taxon>
        <taxon>Endopterygota</taxon>
        <taxon>Lepidoptera</taxon>
        <taxon>Glossata</taxon>
        <taxon>Ditrysia</taxon>
        <taxon>Papilionoidea</taxon>
        <taxon>Nymphalidae</taxon>
        <taxon>Danainae</taxon>
        <taxon>Danaini</taxon>
        <taxon>Danaina</taxon>
        <taxon>Danaus</taxon>
        <taxon>Danaus</taxon>
    </lineage>
</organism>
<proteinExistence type="predicted"/>
<name>A0A212FP21_DANPL</name>
<evidence type="ECO:0000313" key="2">
    <source>
        <dbReference type="EMBL" id="OWR55475.1"/>
    </source>
</evidence>
<reference evidence="2 3" key="1">
    <citation type="journal article" date="2011" name="Cell">
        <title>The monarch butterfly genome yields insights into long-distance migration.</title>
        <authorList>
            <person name="Zhan S."/>
            <person name="Merlin C."/>
            <person name="Boore J.L."/>
            <person name="Reppert S.M."/>
        </authorList>
    </citation>
    <scope>NUCLEOTIDE SEQUENCE [LARGE SCALE GENOMIC DNA]</scope>
    <source>
        <strain evidence="2">F-2</strain>
    </source>
</reference>
<dbReference type="STRING" id="278856.A0A212FP21"/>
<dbReference type="Gene3D" id="3.30.70.660">
    <property type="entry name" value="Pseudouridine synthase I, catalytic domain, C-terminal subdomain"/>
    <property type="match status" value="1"/>
</dbReference>
<feature type="compositionally biased region" description="Acidic residues" evidence="1">
    <location>
        <begin position="76"/>
        <end position="96"/>
    </location>
</feature>
<feature type="region of interest" description="Disordered" evidence="1">
    <location>
        <begin position="59"/>
        <end position="149"/>
    </location>
</feature>
<dbReference type="Proteomes" id="UP000007151">
    <property type="component" value="Unassembled WGS sequence"/>
</dbReference>
<dbReference type="AlphaFoldDB" id="A0A212FP21"/>
<dbReference type="GO" id="GO:0003723">
    <property type="term" value="F:RNA binding"/>
    <property type="evidence" value="ECO:0007669"/>
    <property type="project" value="InterPro"/>
</dbReference>
<evidence type="ECO:0000313" key="3">
    <source>
        <dbReference type="Proteomes" id="UP000007151"/>
    </source>
</evidence>